<evidence type="ECO:0000256" key="1">
    <source>
        <dbReference type="SAM" id="MobiDB-lite"/>
    </source>
</evidence>
<keyword evidence="3" id="KW-1185">Reference proteome</keyword>
<proteinExistence type="predicted"/>
<protein>
    <submittedName>
        <fullName evidence="2">Uncharacterized protein</fullName>
    </submittedName>
</protein>
<feature type="region of interest" description="Disordered" evidence="1">
    <location>
        <begin position="1"/>
        <end position="24"/>
    </location>
</feature>
<comment type="caution">
    <text evidence="2">The sequence shown here is derived from an EMBL/GenBank/DDBJ whole genome shotgun (WGS) entry which is preliminary data.</text>
</comment>
<evidence type="ECO:0000313" key="3">
    <source>
        <dbReference type="Proteomes" id="UP000660668"/>
    </source>
</evidence>
<name>A0A930VS31_9ACTN</name>
<dbReference type="Proteomes" id="UP000660668">
    <property type="component" value="Unassembled WGS sequence"/>
</dbReference>
<reference evidence="2" key="1">
    <citation type="submission" date="2020-11" db="EMBL/GenBank/DDBJ databases">
        <title>Nocardioides cynanchi sp. nov., isolated from soil of rhizosphere of Cynanchum wilfordii.</title>
        <authorList>
            <person name="Lee J.-S."/>
            <person name="Suh M.K."/>
            <person name="Kim J.-S."/>
        </authorList>
    </citation>
    <scope>NUCLEOTIDE SEQUENCE</scope>
    <source>
        <strain evidence="2">KCTC 19276</strain>
    </source>
</reference>
<gene>
    <name evidence="2" type="ORF">ISU10_17885</name>
</gene>
<dbReference type="EMBL" id="JADKPO010000029">
    <property type="protein sequence ID" value="MBF4769642.1"/>
    <property type="molecule type" value="Genomic_DNA"/>
</dbReference>
<dbReference type="RefSeq" id="WP_194697790.1">
    <property type="nucleotide sequence ID" value="NZ_JADKPO010000029.1"/>
</dbReference>
<evidence type="ECO:0000313" key="2">
    <source>
        <dbReference type="EMBL" id="MBF4769642.1"/>
    </source>
</evidence>
<accession>A0A930VS31</accession>
<sequence length="1359" mass="146371">MTDLQLRPAGHAHDEGSRQTEGPSPEDLLVLAANERPATMSAISSLAEDTVFAAGIDASGKPGSLALFGSPLSGGVPELLYVDPDGMLMYAWRPVGGSDTSEHGDRGWRRDYVAREIREVKTVTHPNGTIYAFAVSAVDGTLKVFELGVTGEAWPDWREVTIPRWTYQNPIESIHVQYLDDAPRTPVVFVTLTLWAEMSIVTTIFGGWTNQVQPWAQRTNYLLSNSDAAELFAIGYDDASLSWLRYYTVNDAGDLWRTSHGAEGDKVQQLADTGWQSGIAGFAGPTGLGALGTDAQGNLLTFAPYDDNSVSGSGQTKKLPLGGEYTDLTRWQDGSGMLHLYGVSPGKQLHVLHQVGWDPFDPERACFAPTWDVVQGNDKNKTTFAAMRPLVGDVAAYAVDGYPDQMPNQVVQHAGGGSEATVIYTQQVGTSYWEQETIRVEAVPTAAPITQHRYQSRVLVQDGYGAPVAGCAVTVTSDAPVDLDIAGRGYRIRPNLPATVTTDLTGTLTLAVPAVGLATPALHLSVAGVGSSLTIQPAAEVHKFLAGAGTLPGHSGGLTAAALTAARTPDGKSPLFPVLAGPAPSESDGEWPPTAQQVVTWCQGAFAVGSGALLPVGLRDGLGEGEEVLAFSLQAHDPTRPATRVFTSKDDLARFRTERGVTEDSEWFGDLVEGLRASVLSAAEVIVDVVDSRLSVLVELANGAQVWLQARWDDVVSAAHAVEAILSALGAKIADVVAWLSWPFEFADVWASKEALKGEMANLVANLKQATTWMRGVPPDSWTAQARQAVDDSLASMGEVFGEQYISRFESGGPQPGIEIPLPSLGLDDFLRSSTCNWINDLMRRATYDNTTTFPDNPFSALINGIEALPEWEAFGPDLTKVVSDLAGLFDWWNPNSAKNILVTALLETLESLLKGGVELGAAALPLILDFMDDLTDRLVAWGQQPVGSPELQAVYSYIQQKAGVTGEPAILTFADMGVLMAAYPATVLYKVAFGDAPFKAGATGMADLQVPDTMPGALGGSQPPAKWKALRLFQGYFVIMMVLDGPFDVQMNNIAIAKSLQAPYWKPPKEYWVIWAYAHVLAYGIGDYPPFWGNEFPPEGWGPTDWGPTVMWFMSAVANAADLGCAAEWSTFLGVWEPDFDKKKGLLGPNLYFLLGGCRTIISGLRYMDGDDKDYPFAKWNCAINVTSFESATTGFLRMALLESSHRRSPDTFVWRGIVRAKSAVDFICDWFAGWASIVQIAYEDRCRPYISKVDYDDATVGKPWTAQLLGVDGMTPYSWSIVAPANPPQGTRPGLPASLSNWSPGALSGAEVALTGTPEKADVGTWIFLVRMEDDYGPGFAFQTDEVQTLVVQDAEG</sequence>
<organism evidence="2 3">
    <name type="scientific">Nocardioides agariphilus</name>
    <dbReference type="NCBI Taxonomy" id="433664"/>
    <lineage>
        <taxon>Bacteria</taxon>
        <taxon>Bacillati</taxon>
        <taxon>Actinomycetota</taxon>
        <taxon>Actinomycetes</taxon>
        <taxon>Propionibacteriales</taxon>
        <taxon>Nocardioidaceae</taxon>
        <taxon>Nocardioides</taxon>
    </lineage>
</organism>